<sequence length="62" mass="6431">MGIAAGLRGIVRLVPCSPHVGIGRTAKERPTPGGGFGDLESRQSAAMVAQDDIGRLTLRFGL</sequence>
<organism evidence="1 2">
    <name type="scientific">Actinomadura vinacea</name>
    <dbReference type="NCBI Taxonomy" id="115336"/>
    <lineage>
        <taxon>Bacteria</taxon>
        <taxon>Bacillati</taxon>
        <taxon>Actinomycetota</taxon>
        <taxon>Actinomycetes</taxon>
        <taxon>Streptosporangiales</taxon>
        <taxon>Thermomonosporaceae</taxon>
        <taxon>Actinomadura</taxon>
    </lineage>
</organism>
<comment type="caution">
    <text evidence="1">The sequence shown here is derived from an EMBL/GenBank/DDBJ whole genome shotgun (WGS) entry which is preliminary data.</text>
</comment>
<evidence type="ECO:0000313" key="2">
    <source>
        <dbReference type="Proteomes" id="UP001501231"/>
    </source>
</evidence>
<evidence type="ECO:0000313" key="1">
    <source>
        <dbReference type="EMBL" id="GAA2432088.1"/>
    </source>
</evidence>
<gene>
    <name evidence="1" type="ORF">GCM10010191_52520</name>
</gene>
<dbReference type="Proteomes" id="UP001501231">
    <property type="component" value="Unassembled WGS sequence"/>
</dbReference>
<accession>A0ABP5WSA9</accession>
<protein>
    <submittedName>
        <fullName evidence="1">Uncharacterized protein</fullName>
    </submittedName>
</protein>
<name>A0ABP5WSA9_9ACTN</name>
<proteinExistence type="predicted"/>
<reference evidence="2" key="1">
    <citation type="journal article" date="2019" name="Int. J. Syst. Evol. Microbiol.">
        <title>The Global Catalogue of Microorganisms (GCM) 10K type strain sequencing project: providing services to taxonomists for standard genome sequencing and annotation.</title>
        <authorList>
            <consortium name="The Broad Institute Genomics Platform"/>
            <consortium name="The Broad Institute Genome Sequencing Center for Infectious Disease"/>
            <person name="Wu L."/>
            <person name="Ma J."/>
        </authorList>
    </citation>
    <scope>NUCLEOTIDE SEQUENCE [LARGE SCALE GENOMIC DNA]</scope>
    <source>
        <strain evidence="2">JCM 3325</strain>
    </source>
</reference>
<keyword evidence="2" id="KW-1185">Reference proteome</keyword>
<dbReference type="EMBL" id="BAAARW010000020">
    <property type="protein sequence ID" value="GAA2432088.1"/>
    <property type="molecule type" value="Genomic_DNA"/>
</dbReference>